<dbReference type="PANTHER" id="PTHR33525:SF3">
    <property type="entry name" value="RIBONUCLEASE Y"/>
    <property type="match status" value="1"/>
</dbReference>
<proteinExistence type="predicted"/>
<sequence>MLNYTRDMTIKKIPIVVRLIDIMNTNNDFPAMSKTVALVSKQTSSDSDASVTELTNTILDDFALSNKLLRMVNTAFYIKYHGSGRITTVSRAVYILGFSQIRSAASALMIFEHIKNKSLALELREAFVISFMSGVIAKEMAQRLGIKDMEEAFICSIFHDLGKSLIKFYLPDEQRRIREVAVNQDITEDEAAPAIIKTSYDVVGMEVAKYWNFSDSIVYCMHKVPLYKLTKPTNEMESIRSLAILSNKLCESINKAKPGDWEKALATFKHRFSVCFKSDENMIADVLEHSYSEIKSYCDNFGFKMDHSNFLQHLGLILRGQQDVSKDNKSDVIAKKPMQILDSLQDGEDETSQILTPEDILAKGILEIANTMLDNFSLNDILRMILEVLYRGMEFTNIVIGIKNSKTSSMEGRFGFGQGINKMVKGFRFKIEKSSQDVFNIALDKDSIVLINNIYDVEVQSCIPQWLQSTFNPRTFIIIPITLQKTPIAVIYGDWMNVEQTATSQQRLRYVKTLRNQAMLAIKHSM</sequence>
<dbReference type="InterPro" id="IPR052340">
    <property type="entry name" value="RNase_Y/CdgJ"/>
</dbReference>
<dbReference type="AlphaFoldDB" id="A0A0F3GZV9"/>
<dbReference type="Pfam" id="PF08668">
    <property type="entry name" value="HDOD"/>
    <property type="match status" value="1"/>
</dbReference>
<dbReference type="InterPro" id="IPR013976">
    <property type="entry name" value="HDOD"/>
</dbReference>
<dbReference type="SUPFAM" id="SSF109604">
    <property type="entry name" value="HD-domain/PDEase-like"/>
    <property type="match status" value="1"/>
</dbReference>
<dbReference type="SUPFAM" id="SSF55781">
    <property type="entry name" value="GAF domain-like"/>
    <property type="match status" value="1"/>
</dbReference>
<feature type="domain" description="HDOD" evidence="1">
    <location>
        <begin position="29"/>
        <end position="227"/>
    </location>
</feature>
<accession>A0A0F3GZV9</accession>
<gene>
    <name evidence="2" type="ORF">MBAV_000439</name>
</gene>
<dbReference type="PANTHER" id="PTHR33525">
    <property type="match status" value="1"/>
</dbReference>
<dbReference type="Gene3D" id="1.10.3210.10">
    <property type="entry name" value="Hypothetical protein af1432"/>
    <property type="match status" value="1"/>
</dbReference>
<dbReference type="PROSITE" id="PS51833">
    <property type="entry name" value="HDOD"/>
    <property type="match status" value="1"/>
</dbReference>
<comment type="caution">
    <text evidence="2">The sequence shown here is derived from an EMBL/GenBank/DDBJ whole genome shotgun (WGS) entry which is preliminary data.</text>
</comment>
<dbReference type="Proteomes" id="UP000033423">
    <property type="component" value="Unassembled WGS sequence"/>
</dbReference>
<keyword evidence="3" id="KW-1185">Reference proteome</keyword>
<dbReference type="InterPro" id="IPR029016">
    <property type="entry name" value="GAF-like_dom_sf"/>
</dbReference>
<dbReference type="Gene3D" id="3.30.450.40">
    <property type="match status" value="1"/>
</dbReference>
<evidence type="ECO:0000313" key="2">
    <source>
        <dbReference type="EMBL" id="KJU87367.1"/>
    </source>
</evidence>
<evidence type="ECO:0000313" key="3">
    <source>
        <dbReference type="Proteomes" id="UP000033423"/>
    </source>
</evidence>
<name>A0A0F3GZV9_9BACT</name>
<reference evidence="2 3" key="1">
    <citation type="submission" date="2015-02" db="EMBL/GenBank/DDBJ databases">
        <title>Single-cell genomics of uncultivated deep-branching MTB reveals a conserved set of magnetosome genes.</title>
        <authorList>
            <person name="Kolinko S."/>
            <person name="Richter M."/>
            <person name="Glockner F.O."/>
            <person name="Brachmann A."/>
            <person name="Schuler D."/>
        </authorList>
    </citation>
    <scope>NUCLEOTIDE SEQUENCE [LARGE SCALE GENOMIC DNA]</scope>
    <source>
        <strain evidence="2">TM-1</strain>
    </source>
</reference>
<protein>
    <submittedName>
        <fullName evidence="2">Signal transduction protein</fullName>
    </submittedName>
</protein>
<organism evidence="2 3">
    <name type="scientific">Candidatus Magnetobacterium bavaricum</name>
    <dbReference type="NCBI Taxonomy" id="29290"/>
    <lineage>
        <taxon>Bacteria</taxon>
        <taxon>Pseudomonadati</taxon>
        <taxon>Nitrospirota</taxon>
        <taxon>Thermodesulfovibrionia</taxon>
        <taxon>Thermodesulfovibrionales</taxon>
        <taxon>Candidatus Magnetobacteriaceae</taxon>
        <taxon>Candidatus Magnetobacterium</taxon>
    </lineage>
</organism>
<evidence type="ECO:0000259" key="1">
    <source>
        <dbReference type="PROSITE" id="PS51833"/>
    </source>
</evidence>
<dbReference type="EMBL" id="LACI01000207">
    <property type="protein sequence ID" value="KJU87367.1"/>
    <property type="molecule type" value="Genomic_DNA"/>
</dbReference>